<dbReference type="Gene3D" id="3.30.70.580">
    <property type="entry name" value="Pseudouridine synthase I, catalytic domain, N-terminal subdomain"/>
    <property type="match status" value="1"/>
</dbReference>
<sequence>MNRKKAEISLFQGKSAKGKVFPEKSLMSRKSKPGRKKRVFPPMAGHTVDRWISKLGLGTRGMAREWVQDGRLALGDGRPVQNVDQFVGGTPGCEPVFRLDGKILSADPPAVFAFNKPRGVLVTRTDPGGRETICESIGRFSEPRTGIDMSRMMPVGRLDQASSGLILLSNRSSELSALLNPSLDFPREYRVQVRPSLKKSDWETGLSDGKWSRDLGFKPVDVRYEKENLRTTWLRVGLKEGKNREIRRLFERGGYEVLHLIRVGFGPFCLKDLPPGGIVDVSSFFLCKGKIVLDIILDMIRSGDIIEVKENGVVVSPGNSGGGAGDLRKS</sequence>
<dbReference type="EC" id="5.4.99.-" evidence="4"/>
<evidence type="ECO:0000256" key="3">
    <source>
        <dbReference type="ARBA" id="ARBA00023235"/>
    </source>
</evidence>
<dbReference type="KEGG" id="lfp:Y981_11495"/>
<dbReference type="GO" id="GO:0006364">
    <property type="term" value="P:rRNA processing"/>
    <property type="evidence" value="ECO:0007669"/>
    <property type="project" value="UniProtKB-ARBA"/>
</dbReference>
<dbReference type="Pfam" id="PF00849">
    <property type="entry name" value="PseudoU_synth_2"/>
    <property type="match status" value="1"/>
</dbReference>
<dbReference type="GO" id="GO:0009982">
    <property type="term" value="F:pseudouridine synthase activity"/>
    <property type="evidence" value="ECO:0007669"/>
    <property type="project" value="InterPro"/>
</dbReference>
<dbReference type="GO" id="GO:0140098">
    <property type="term" value="F:catalytic activity, acting on RNA"/>
    <property type="evidence" value="ECO:0007669"/>
    <property type="project" value="UniProtKB-ARBA"/>
</dbReference>
<dbReference type="Proteomes" id="UP000027059">
    <property type="component" value="Chromosome"/>
</dbReference>
<dbReference type="InterPro" id="IPR050343">
    <property type="entry name" value="RsuA_PseudoU_synthase"/>
</dbReference>
<keyword evidence="7" id="KW-1185">Reference proteome</keyword>
<comment type="similarity">
    <text evidence="1 4">Belongs to the pseudouridine synthase RsuA family.</text>
</comment>
<accession>A0A059XYI7</accession>
<feature type="domain" description="Pseudouridine synthase RsuA/RluA-like" evidence="5">
    <location>
        <begin position="111"/>
        <end position="251"/>
    </location>
</feature>
<evidence type="ECO:0000256" key="2">
    <source>
        <dbReference type="ARBA" id="ARBA00022884"/>
    </source>
</evidence>
<dbReference type="EMBL" id="CP007243">
    <property type="protein sequence ID" value="AIA31983.1"/>
    <property type="molecule type" value="Genomic_DNA"/>
</dbReference>
<dbReference type="SUPFAM" id="SSF55120">
    <property type="entry name" value="Pseudouridine synthase"/>
    <property type="match status" value="1"/>
</dbReference>
<dbReference type="NCBIfam" id="TIGR00093">
    <property type="entry name" value="pseudouridine synthase"/>
    <property type="match status" value="1"/>
</dbReference>
<dbReference type="HOGENOM" id="CLU_024979_1_2_0"/>
<dbReference type="InterPro" id="IPR020094">
    <property type="entry name" value="TruA/RsuA/RluB/E/F_N"/>
</dbReference>
<evidence type="ECO:0000256" key="1">
    <source>
        <dbReference type="ARBA" id="ARBA00008348"/>
    </source>
</evidence>
<dbReference type="InterPro" id="IPR018496">
    <property type="entry name" value="PsdUridine_synth_RsuA/RluB_CS"/>
</dbReference>
<dbReference type="GO" id="GO:0003723">
    <property type="term" value="F:RNA binding"/>
    <property type="evidence" value="ECO:0007669"/>
    <property type="project" value="UniProtKB-KW"/>
</dbReference>
<evidence type="ECO:0000313" key="7">
    <source>
        <dbReference type="Proteomes" id="UP000027059"/>
    </source>
</evidence>
<dbReference type="InterPro" id="IPR042092">
    <property type="entry name" value="PsdUridine_s_RsuA/RluB/E/F_cat"/>
</dbReference>
<protein>
    <recommendedName>
        <fullName evidence="4">Pseudouridine synthase</fullName>
        <ecNumber evidence="4">5.4.99.-</ecNumber>
    </recommendedName>
</protein>
<dbReference type="Gene3D" id="3.30.70.1560">
    <property type="entry name" value="Alpha-L RNA-binding motif"/>
    <property type="match status" value="1"/>
</dbReference>
<evidence type="ECO:0000313" key="6">
    <source>
        <dbReference type="EMBL" id="AIA31983.1"/>
    </source>
</evidence>
<dbReference type="PROSITE" id="PS01149">
    <property type="entry name" value="PSI_RSU"/>
    <property type="match status" value="1"/>
</dbReference>
<dbReference type="GO" id="GO:0001522">
    <property type="term" value="P:pseudouridine synthesis"/>
    <property type="evidence" value="ECO:0007669"/>
    <property type="project" value="InterPro"/>
</dbReference>
<dbReference type="PANTHER" id="PTHR47683">
    <property type="entry name" value="PSEUDOURIDINE SYNTHASE FAMILY PROTEIN-RELATED"/>
    <property type="match status" value="1"/>
</dbReference>
<dbReference type="InterPro" id="IPR000748">
    <property type="entry name" value="PsdUridine_synth_RsuA/RluB/E/F"/>
</dbReference>
<evidence type="ECO:0000256" key="4">
    <source>
        <dbReference type="RuleBase" id="RU003887"/>
    </source>
</evidence>
<dbReference type="PANTHER" id="PTHR47683:SF3">
    <property type="entry name" value="RIBOSOMAL LARGE SUBUNIT PSEUDOURIDINE SYNTHASE B"/>
    <property type="match status" value="1"/>
</dbReference>
<name>A0A059XYI7_9BACT</name>
<gene>
    <name evidence="6" type="ORF">Y981_11495</name>
</gene>
<keyword evidence="2" id="KW-0694">RNA-binding</keyword>
<dbReference type="InterPro" id="IPR020103">
    <property type="entry name" value="PsdUridine_synth_cat_dom_sf"/>
</dbReference>
<reference evidence="6 7" key="2">
    <citation type="journal article" date="2015" name="Biomed. Res. Int.">
        <title>Effects of Arsenite Resistance on the Growth and Functional Gene Expression of Leptospirillum ferriphilum and Acidithiobacillus thiooxidans in Pure Culture and Coculture.</title>
        <authorList>
            <person name="Jiang H."/>
            <person name="Liang Y."/>
            <person name="Yin H."/>
            <person name="Xiao Y."/>
            <person name="Guo X."/>
            <person name="Xu Y."/>
            <person name="Hu Q."/>
            <person name="Liu H."/>
            <person name="Liu X."/>
        </authorList>
    </citation>
    <scope>NUCLEOTIDE SEQUENCE [LARGE SCALE GENOMIC DNA]</scope>
    <source>
        <strain evidence="6 7">YSK</strain>
    </source>
</reference>
<reference evidence="7" key="1">
    <citation type="submission" date="2014-02" db="EMBL/GenBank/DDBJ databases">
        <title>Complete genome sequence and comparative genomic analysis of the nitrogen-fixing bacterium Leptospirillum ferriphilum YSK.</title>
        <authorList>
            <person name="Guo X."/>
            <person name="Yin H."/>
            <person name="Liang Y."/>
            <person name="Hu Q."/>
            <person name="Ma L."/>
            <person name="Xiao Y."/>
            <person name="Zhang X."/>
            <person name="Qiu G."/>
            <person name="Liu X."/>
        </authorList>
    </citation>
    <scope>NUCLEOTIDE SEQUENCE [LARGE SCALE GENOMIC DNA]</scope>
    <source>
        <strain evidence="7">YSK</strain>
    </source>
</reference>
<keyword evidence="3 4" id="KW-0413">Isomerase</keyword>
<dbReference type="InterPro" id="IPR006145">
    <property type="entry name" value="PsdUridine_synth_RsuA/RluA"/>
</dbReference>
<proteinExistence type="inferred from homology"/>
<organism evidence="6 7">
    <name type="scientific">Leptospirillum ferriphilum YSK</name>
    <dbReference type="NCBI Taxonomy" id="1441628"/>
    <lineage>
        <taxon>Bacteria</taxon>
        <taxon>Pseudomonadati</taxon>
        <taxon>Nitrospirota</taxon>
        <taxon>Nitrospiria</taxon>
        <taxon>Nitrospirales</taxon>
        <taxon>Nitrospiraceae</taxon>
        <taxon>Leptospirillum</taxon>
    </lineage>
</organism>
<dbReference type="AlphaFoldDB" id="A0A059XYI7"/>
<evidence type="ECO:0000259" key="5">
    <source>
        <dbReference type="Pfam" id="PF00849"/>
    </source>
</evidence>